<sequence length="112" mass="12119">MNDPETSALAGELVLGLLEGEELRRATDLAESNPEMRAEVAFWEENLVVMLGEDAVAPPPRVFQALSAALWGAPRRTLLQDLFAPENRAVLVGVAAAKILLIGALIWLIFTP</sequence>
<organism evidence="2 3">
    <name type="scientific">Puniceibacterium antarcticum</name>
    <dbReference type="NCBI Taxonomy" id="1206336"/>
    <lineage>
        <taxon>Bacteria</taxon>
        <taxon>Pseudomonadati</taxon>
        <taxon>Pseudomonadota</taxon>
        <taxon>Alphaproteobacteria</taxon>
        <taxon>Rhodobacterales</taxon>
        <taxon>Paracoccaceae</taxon>
        <taxon>Puniceibacterium</taxon>
    </lineage>
</organism>
<dbReference type="Proteomes" id="UP000231259">
    <property type="component" value="Unassembled WGS sequence"/>
</dbReference>
<dbReference type="RefSeq" id="WP_099913339.1">
    <property type="nucleotide sequence ID" value="NZ_AWWI01000173.1"/>
</dbReference>
<reference evidence="2 3" key="1">
    <citation type="submission" date="2013-09" db="EMBL/GenBank/DDBJ databases">
        <title>Genome sequencing of Phaeobacter antarcticus sp. nov. SM1211.</title>
        <authorList>
            <person name="Zhang X.-Y."/>
            <person name="Liu C."/>
            <person name="Chen X.-L."/>
            <person name="Xie B.-B."/>
            <person name="Qin Q.-L."/>
            <person name="Rong J.-C."/>
            <person name="Zhang Y.-Z."/>
        </authorList>
    </citation>
    <scope>NUCLEOTIDE SEQUENCE [LARGE SCALE GENOMIC DNA]</scope>
    <source>
        <strain evidence="2 3">SM1211</strain>
    </source>
</reference>
<keyword evidence="3" id="KW-1185">Reference proteome</keyword>
<dbReference type="EMBL" id="AWWI01000173">
    <property type="protein sequence ID" value="PIL16231.1"/>
    <property type="molecule type" value="Genomic_DNA"/>
</dbReference>
<protein>
    <submittedName>
        <fullName evidence="2">Uncharacterized protein</fullName>
    </submittedName>
</protein>
<keyword evidence="1" id="KW-0812">Transmembrane</keyword>
<evidence type="ECO:0000256" key="1">
    <source>
        <dbReference type="SAM" id="Phobius"/>
    </source>
</evidence>
<dbReference type="OrthoDB" id="7864234at2"/>
<keyword evidence="1" id="KW-1133">Transmembrane helix</keyword>
<gene>
    <name evidence="2" type="ORF">P775_25050</name>
</gene>
<evidence type="ECO:0000313" key="2">
    <source>
        <dbReference type="EMBL" id="PIL16231.1"/>
    </source>
</evidence>
<keyword evidence="1" id="KW-0472">Membrane</keyword>
<evidence type="ECO:0000313" key="3">
    <source>
        <dbReference type="Proteomes" id="UP000231259"/>
    </source>
</evidence>
<comment type="caution">
    <text evidence="2">The sequence shown here is derived from an EMBL/GenBank/DDBJ whole genome shotgun (WGS) entry which is preliminary data.</text>
</comment>
<proteinExistence type="predicted"/>
<feature type="transmembrane region" description="Helical" evidence="1">
    <location>
        <begin position="89"/>
        <end position="110"/>
    </location>
</feature>
<name>A0A2G8R484_9RHOB</name>
<accession>A0A2G8R484</accession>
<dbReference type="AlphaFoldDB" id="A0A2G8R484"/>